<dbReference type="GO" id="GO:0031422">
    <property type="term" value="C:RecQ family helicase-topoisomerase III complex"/>
    <property type="evidence" value="ECO:0007669"/>
    <property type="project" value="TreeGrafter"/>
</dbReference>
<gene>
    <name evidence="5" type="ORF">CC78DRAFT_158540</name>
</gene>
<dbReference type="EMBL" id="ML986800">
    <property type="protein sequence ID" value="KAF2257995.1"/>
    <property type="molecule type" value="Genomic_DNA"/>
</dbReference>
<dbReference type="InterPro" id="IPR013894">
    <property type="entry name" value="RMI1_OB"/>
</dbReference>
<evidence type="ECO:0000313" key="6">
    <source>
        <dbReference type="Proteomes" id="UP000800093"/>
    </source>
</evidence>
<protein>
    <recommendedName>
        <fullName evidence="2">RecQ-mediated genome instability protein 1</fullName>
    </recommendedName>
</protein>
<dbReference type="OrthoDB" id="341511at2759"/>
<dbReference type="Pfam" id="PF08585">
    <property type="entry name" value="RMI1_N_C"/>
    <property type="match status" value="1"/>
</dbReference>
<evidence type="ECO:0000259" key="4">
    <source>
        <dbReference type="Pfam" id="PF21000"/>
    </source>
</evidence>
<dbReference type="GO" id="GO:0000712">
    <property type="term" value="P:resolution of meiotic recombination intermediates"/>
    <property type="evidence" value="ECO:0007669"/>
    <property type="project" value="TreeGrafter"/>
</dbReference>
<evidence type="ECO:0000259" key="3">
    <source>
        <dbReference type="Pfam" id="PF08585"/>
    </source>
</evidence>
<feature type="domain" description="RMI1 N-terminal" evidence="4">
    <location>
        <begin position="15"/>
        <end position="57"/>
    </location>
</feature>
<dbReference type="SMART" id="SM01161">
    <property type="entry name" value="DUF1767"/>
    <property type="match status" value="1"/>
</dbReference>
<dbReference type="GO" id="GO:0000724">
    <property type="term" value="P:double-strand break repair via homologous recombination"/>
    <property type="evidence" value="ECO:0007669"/>
    <property type="project" value="TreeGrafter"/>
</dbReference>
<keyword evidence="6" id="KW-1185">Reference proteome</keyword>
<name>A0A9P4K0M5_9PLEO</name>
<evidence type="ECO:0000313" key="5">
    <source>
        <dbReference type="EMBL" id="KAF2257995.1"/>
    </source>
</evidence>
<sequence>MPPSILTDITAHLHARNLYPTPAWLQSFVSTIRPSTPLPALKSTALFRLLAADITSTLAPPPSAVFPPDILNARIQAQFLEGPIVCQVLDVDDVGHSKWSQVEAIEAKERGEMTKGREIVRVVESEDGADALPESKGPHKLLLQDAKGVKVYAIELMPVEGVSVAMSMGTKLVLRNCEVRRGVVVFEPAGVKILGGKIEGLEKAWREGLKQRLIDAVKAGQEGD</sequence>
<dbReference type="PANTHER" id="PTHR14790">
    <property type="entry name" value="RECQ-MEDIATED GENOME INSTABILITY PROTEIN 1 RMI1"/>
    <property type="match status" value="1"/>
</dbReference>
<dbReference type="Gene3D" id="2.40.50.770">
    <property type="entry name" value="RecQ-mediated genome instability protein Rmi1, C-terminal domain"/>
    <property type="match status" value="1"/>
</dbReference>
<dbReference type="InterPro" id="IPR049363">
    <property type="entry name" value="RMI1_N"/>
</dbReference>
<dbReference type="PANTHER" id="PTHR14790:SF15">
    <property type="entry name" value="RECQ-MEDIATED GENOME INSTABILITY PROTEIN 1"/>
    <property type="match status" value="1"/>
</dbReference>
<feature type="domain" description="RecQ mediated genome instability protein 1 OB-fold" evidence="3">
    <location>
        <begin position="67"/>
        <end position="208"/>
    </location>
</feature>
<organism evidence="5 6">
    <name type="scientific">Lojkania enalia</name>
    <dbReference type="NCBI Taxonomy" id="147567"/>
    <lineage>
        <taxon>Eukaryota</taxon>
        <taxon>Fungi</taxon>
        <taxon>Dikarya</taxon>
        <taxon>Ascomycota</taxon>
        <taxon>Pezizomycotina</taxon>
        <taxon>Dothideomycetes</taxon>
        <taxon>Pleosporomycetidae</taxon>
        <taxon>Pleosporales</taxon>
        <taxon>Pleosporales incertae sedis</taxon>
        <taxon>Lojkania</taxon>
    </lineage>
</organism>
<proteinExistence type="inferred from homology"/>
<evidence type="ECO:0000256" key="1">
    <source>
        <dbReference type="ARBA" id="ARBA00006395"/>
    </source>
</evidence>
<comment type="similarity">
    <text evidence="1">Belongs to the RMI1 family.</text>
</comment>
<dbReference type="GO" id="GO:0016604">
    <property type="term" value="C:nuclear body"/>
    <property type="evidence" value="ECO:0007669"/>
    <property type="project" value="TreeGrafter"/>
</dbReference>
<dbReference type="Pfam" id="PF21000">
    <property type="entry name" value="RMI1_N_N"/>
    <property type="match status" value="1"/>
</dbReference>
<evidence type="ECO:0000256" key="2">
    <source>
        <dbReference type="ARBA" id="ARBA00018987"/>
    </source>
</evidence>
<comment type="caution">
    <text evidence="5">The sequence shown here is derived from an EMBL/GenBank/DDBJ whole genome shotgun (WGS) entry which is preliminary data.</text>
</comment>
<dbReference type="Proteomes" id="UP000800093">
    <property type="component" value="Unassembled WGS sequence"/>
</dbReference>
<reference evidence="6" key="1">
    <citation type="journal article" date="2020" name="Stud. Mycol.">
        <title>101 Dothideomycetes genomes: A test case for predicting lifestyles and emergence of pathogens.</title>
        <authorList>
            <person name="Haridas S."/>
            <person name="Albert R."/>
            <person name="Binder M."/>
            <person name="Bloem J."/>
            <person name="LaButti K."/>
            <person name="Salamov A."/>
            <person name="Andreopoulos B."/>
            <person name="Baker S."/>
            <person name="Barry K."/>
            <person name="Bills G."/>
            <person name="Bluhm B."/>
            <person name="Cannon C."/>
            <person name="Castanera R."/>
            <person name="Culley D."/>
            <person name="Daum C."/>
            <person name="Ezra D."/>
            <person name="Gonzalez J."/>
            <person name="Henrissat B."/>
            <person name="Kuo A."/>
            <person name="Liang C."/>
            <person name="Lipzen A."/>
            <person name="Lutzoni F."/>
            <person name="Magnuson J."/>
            <person name="Mondo S."/>
            <person name="Nolan M."/>
            <person name="Ohm R."/>
            <person name="Pangilinan J."/>
            <person name="Park H.-J."/>
            <person name="Ramirez L."/>
            <person name="Alfaro M."/>
            <person name="Sun H."/>
            <person name="Tritt A."/>
            <person name="Yoshinaga Y."/>
            <person name="Zwiers L.-H."/>
            <person name="Turgeon B."/>
            <person name="Goodwin S."/>
            <person name="Spatafora J."/>
            <person name="Crous P."/>
            <person name="Grigoriev I."/>
        </authorList>
    </citation>
    <scope>NUCLEOTIDE SEQUENCE [LARGE SCALE GENOMIC DNA]</scope>
    <source>
        <strain evidence="6">CBS 304.66</strain>
    </source>
</reference>
<accession>A0A9P4K0M5</accession>
<dbReference type="InterPro" id="IPR042470">
    <property type="entry name" value="RMI1_N_C_sf"/>
</dbReference>
<dbReference type="AlphaFoldDB" id="A0A9P4K0M5"/>